<dbReference type="FunFam" id="1.10.10.10:FF:000135">
    <property type="entry name" value="forkhead box protein G1"/>
    <property type="match status" value="1"/>
</dbReference>
<feature type="region of interest" description="Disordered" evidence="6">
    <location>
        <begin position="387"/>
        <end position="415"/>
    </location>
</feature>
<dbReference type="InterPro" id="IPR018122">
    <property type="entry name" value="TF_fork_head_CS_1"/>
</dbReference>
<evidence type="ECO:0000313" key="8">
    <source>
        <dbReference type="EMBL" id="RCH99213.1"/>
    </source>
</evidence>
<comment type="caution">
    <text evidence="8">The sequence shown here is derived from an EMBL/GenBank/DDBJ whole genome shotgun (WGS) entry which is preliminary data.</text>
</comment>
<dbReference type="AlphaFoldDB" id="A0A367KAE3"/>
<dbReference type="PANTHER" id="PTHR46078">
    <property type="entry name" value="FORKHEAD BOX PROTEIN J2 FAMILY MEMBER"/>
    <property type="match status" value="1"/>
</dbReference>
<dbReference type="OrthoDB" id="5954824at2759"/>
<dbReference type="Proteomes" id="UP000252139">
    <property type="component" value="Unassembled WGS sequence"/>
</dbReference>
<dbReference type="SMART" id="SM00339">
    <property type="entry name" value="FH"/>
    <property type="match status" value="1"/>
</dbReference>
<feature type="region of interest" description="Disordered" evidence="6">
    <location>
        <begin position="1"/>
        <end position="54"/>
    </location>
</feature>
<gene>
    <name evidence="8" type="primary">FOXJ3_3</name>
    <name evidence="8" type="ORF">CU097_015458</name>
</gene>
<comment type="subcellular location">
    <subcellularLocation>
        <location evidence="5">Nucleus</location>
    </subcellularLocation>
</comment>
<protein>
    <submittedName>
        <fullName evidence="8">Forkhead box protein J3</fullName>
    </submittedName>
</protein>
<feature type="domain" description="Fork-head" evidence="7">
    <location>
        <begin position="55"/>
        <end position="150"/>
    </location>
</feature>
<evidence type="ECO:0000256" key="6">
    <source>
        <dbReference type="SAM" id="MobiDB-lite"/>
    </source>
</evidence>
<dbReference type="InterPro" id="IPR030456">
    <property type="entry name" value="TF_fork_head_CS_2"/>
</dbReference>
<dbReference type="PROSITE" id="PS00657">
    <property type="entry name" value="FORK_HEAD_1"/>
    <property type="match status" value="1"/>
</dbReference>
<dbReference type="InterPro" id="IPR036390">
    <property type="entry name" value="WH_DNA-bd_sf"/>
</dbReference>
<sequence>MIPRSIPSPTFKPHKSDISAGTPWMQSSPCSENTKPTKTSPAVSDMKVEKNTEGKPPYSYATLIKYAIERSPGNKLTLSQIYQWVIDHYPYYASAGSGWKNSIRHNLSLNKSFVRVPRPVNEPGKGSYWTVDQYAQLNDTKIRSNHRGKRPAPELSRTFSDPWPTSRRSLSTDAGPIRNYGYCLHPYAYDRSYPYPSYHRYPQEASWLSARHNSTVTYSLPPSAMTNLKNYENFYDVRSNYTSNTLFYPHRQSCPDLTNITYPETDAVPNFCLREPTDVSPSCDKVLYNSNQSDILKNTPFDYNQSNDTKLVDQSNFYHQQGANLPSPIASPINMSSPIDNNSNNYISDCLTSSSSPLVITNHNSPIEDALKSPYYNPLNYLDMVPQSQEASSESLGSSCSSSPQPSSGLGKSFTESPKFLQFMSDKDTIKSQQEHNMISTDGRFEFQAL</sequence>
<evidence type="ECO:0000256" key="4">
    <source>
        <dbReference type="ARBA" id="ARBA00023242"/>
    </source>
</evidence>
<keyword evidence="9" id="KW-1185">Reference proteome</keyword>
<organism evidence="8 9">
    <name type="scientific">Rhizopus azygosporus</name>
    <name type="common">Rhizopus microsporus var. azygosporus</name>
    <dbReference type="NCBI Taxonomy" id="86630"/>
    <lineage>
        <taxon>Eukaryota</taxon>
        <taxon>Fungi</taxon>
        <taxon>Fungi incertae sedis</taxon>
        <taxon>Mucoromycota</taxon>
        <taxon>Mucoromycotina</taxon>
        <taxon>Mucoromycetes</taxon>
        <taxon>Mucorales</taxon>
        <taxon>Mucorineae</taxon>
        <taxon>Rhizopodaceae</taxon>
        <taxon>Rhizopus</taxon>
    </lineage>
</organism>
<evidence type="ECO:0000256" key="5">
    <source>
        <dbReference type="PROSITE-ProRule" id="PRU00089"/>
    </source>
</evidence>
<feature type="compositionally biased region" description="Polar residues" evidence="6">
    <location>
        <begin position="24"/>
        <end position="42"/>
    </location>
</feature>
<dbReference type="Pfam" id="PF00250">
    <property type="entry name" value="Forkhead"/>
    <property type="match status" value="1"/>
</dbReference>
<dbReference type="CDD" id="cd00059">
    <property type="entry name" value="FH_FOX"/>
    <property type="match status" value="1"/>
</dbReference>
<evidence type="ECO:0000256" key="3">
    <source>
        <dbReference type="ARBA" id="ARBA00023163"/>
    </source>
</evidence>
<dbReference type="PROSITE" id="PS00658">
    <property type="entry name" value="FORK_HEAD_2"/>
    <property type="match status" value="1"/>
</dbReference>
<dbReference type="GO" id="GO:0000978">
    <property type="term" value="F:RNA polymerase II cis-regulatory region sequence-specific DNA binding"/>
    <property type="evidence" value="ECO:0007669"/>
    <property type="project" value="TreeGrafter"/>
</dbReference>
<keyword evidence="1" id="KW-0805">Transcription regulation</keyword>
<reference evidence="8 9" key="1">
    <citation type="journal article" date="2018" name="G3 (Bethesda)">
        <title>Phylogenetic and Phylogenomic Definition of Rhizopus Species.</title>
        <authorList>
            <person name="Gryganskyi A.P."/>
            <person name="Golan J."/>
            <person name="Dolatabadi S."/>
            <person name="Mondo S."/>
            <person name="Robb S."/>
            <person name="Idnurm A."/>
            <person name="Muszewska A."/>
            <person name="Steczkiewicz K."/>
            <person name="Masonjones S."/>
            <person name="Liao H.L."/>
            <person name="Gajdeczka M.T."/>
            <person name="Anike F."/>
            <person name="Vuek A."/>
            <person name="Anishchenko I.M."/>
            <person name="Voigt K."/>
            <person name="de Hoog G.S."/>
            <person name="Smith M.E."/>
            <person name="Heitman J."/>
            <person name="Vilgalys R."/>
            <person name="Stajich J.E."/>
        </authorList>
    </citation>
    <scope>NUCLEOTIDE SEQUENCE [LARGE SCALE GENOMIC DNA]</scope>
    <source>
        <strain evidence="8 9">CBS 357.93</strain>
    </source>
</reference>
<keyword evidence="3" id="KW-0804">Transcription</keyword>
<dbReference type="STRING" id="86630.A0A367KAE3"/>
<evidence type="ECO:0000256" key="1">
    <source>
        <dbReference type="ARBA" id="ARBA00023015"/>
    </source>
</evidence>
<dbReference type="EMBL" id="PJQL01000139">
    <property type="protein sequence ID" value="RCH99213.1"/>
    <property type="molecule type" value="Genomic_DNA"/>
</dbReference>
<dbReference type="InterPro" id="IPR036388">
    <property type="entry name" value="WH-like_DNA-bd_sf"/>
</dbReference>
<evidence type="ECO:0000256" key="2">
    <source>
        <dbReference type="ARBA" id="ARBA00023125"/>
    </source>
</evidence>
<dbReference type="PRINTS" id="PR00053">
    <property type="entry name" value="FORKHEAD"/>
</dbReference>
<name>A0A367KAE3_RHIAZ</name>
<accession>A0A367KAE3</accession>
<dbReference type="Gene3D" id="1.10.10.10">
    <property type="entry name" value="Winged helix-like DNA-binding domain superfamily/Winged helix DNA-binding domain"/>
    <property type="match status" value="1"/>
</dbReference>
<dbReference type="PANTHER" id="PTHR46078:SF2">
    <property type="entry name" value="FORK-HEAD DOMAIN-CONTAINING PROTEIN"/>
    <property type="match status" value="1"/>
</dbReference>
<keyword evidence="2 5" id="KW-0238">DNA-binding</keyword>
<feature type="compositionally biased region" description="Low complexity" evidence="6">
    <location>
        <begin position="387"/>
        <end position="413"/>
    </location>
</feature>
<dbReference type="GO" id="GO:0005634">
    <property type="term" value="C:nucleus"/>
    <property type="evidence" value="ECO:0007669"/>
    <property type="project" value="UniProtKB-SubCell"/>
</dbReference>
<dbReference type="PROSITE" id="PS50039">
    <property type="entry name" value="FORK_HEAD_3"/>
    <property type="match status" value="1"/>
</dbReference>
<dbReference type="InterPro" id="IPR001766">
    <property type="entry name" value="Fork_head_dom"/>
</dbReference>
<evidence type="ECO:0000259" key="7">
    <source>
        <dbReference type="PROSITE" id="PS50039"/>
    </source>
</evidence>
<feature type="region of interest" description="Disordered" evidence="6">
    <location>
        <begin position="144"/>
        <end position="167"/>
    </location>
</feature>
<evidence type="ECO:0000313" key="9">
    <source>
        <dbReference type="Proteomes" id="UP000252139"/>
    </source>
</evidence>
<dbReference type="GO" id="GO:0000981">
    <property type="term" value="F:DNA-binding transcription factor activity, RNA polymerase II-specific"/>
    <property type="evidence" value="ECO:0007669"/>
    <property type="project" value="TreeGrafter"/>
</dbReference>
<proteinExistence type="predicted"/>
<keyword evidence="4 5" id="KW-0539">Nucleus</keyword>
<feature type="DNA-binding region" description="Fork-head" evidence="5">
    <location>
        <begin position="55"/>
        <end position="150"/>
    </location>
</feature>
<dbReference type="InterPro" id="IPR045912">
    <property type="entry name" value="FOXJ2/3-like"/>
</dbReference>
<dbReference type="SUPFAM" id="SSF46785">
    <property type="entry name" value="Winged helix' DNA-binding domain"/>
    <property type="match status" value="1"/>
</dbReference>